<feature type="compositionally biased region" description="Pro residues" evidence="1">
    <location>
        <begin position="37"/>
        <end position="53"/>
    </location>
</feature>
<dbReference type="AlphaFoldDB" id="A0A6H5HGS0"/>
<proteinExistence type="predicted"/>
<evidence type="ECO:0000313" key="3">
    <source>
        <dbReference type="Proteomes" id="UP000479000"/>
    </source>
</evidence>
<protein>
    <submittedName>
        <fullName evidence="2">Uncharacterized protein</fullName>
    </submittedName>
</protein>
<reference evidence="2 3" key="1">
    <citation type="submission" date="2020-02" db="EMBL/GenBank/DDBJ databases">
        <authorList>
            <person name="Ferguson B K."/>
        </authorList>
    </citation>
    <scope>NUCLEOTIDE SEQUENCE [LARGE SCALE GENOMIC DNA]</scope>
</reference>
<dbReference type="Proteomes" id="UP000479000">
    <property type="component" value="Unassembled WGS sequence"/>
</dbReference>
<evidence type="ECO:0000313" key="2">
    <source>
        <dbReference type="EMBL" id="CAB0015837.1"/>
    </source>
</evidence>
<keyword evidence="3" id="KW-1185">Reference proteome</keyword>
<name>A0A6H5HGS0_9HEMI</name>
<evidence type="ECO:0000256" key="1">
    <source>
        <dbReference type="SAM" id="MobiDB-lite"/>
    </source>
</evidence>
<sequence length="79" mass="8573">EEPEEPSLLEVSAELSRAPTPSVADDATVASELPVDEVPPPEPEPEPLPPPPPKTEEGTIFLKFIVTLIRFFLPIEISS</sequence>
<feature type="non-terminal residue" evidence="2">
    <location>
        <position position="1"/>
    </location>
</feature>
<feature type="region of interest" description="Disordered" evidence="1">
    <location>
        <begin position="1"/>
        <end position="56"/>
    </location>
</feature>
<dbReference type="EMBL" id="CADCXU010029610">
    <property type="protein sequence ID" value="CAB0015837.1"/>
    <property type="molecule type" value="Genomic_DNA"/>
</dbReference>
<gene>
    <name evidence="2" type="ORF">NTEN_LOCUS20177</name>
</gene>
<organism evidence="2 3">
    <name type="scientific">Nesidiocoris tenuis</name>
    <dbReference type="NCBI Taxonomy" id="355587"/>
    <lineage>
        <taxon>Eukaryota</taxon>
        <taxon>Metazoa</taxon>
        <taxon>Ecdysozoa</taxon>
        <taxon>Arthropoda</taxon>
        <taxon>Hexapoda</taxon>
        <taxon>Insecta</taxon>
        <taxon>Pterygota</taxon>
        <taxon>Neoptera</taxon>
        <taxon>Paraneoptera</taxon>
        <taxon>Hemiptera</taxon>
        <taxon>Heteroptera</taxon>
        <taxon>Panheteroptera</taxon>
        <taxon>Cimicomorpha</taxon>
        <taxon>Miridae</taxon>
        <taxon>Dicyphina</taxon>
        <taxon>Nesidiocoris</taxon>
    </lineage>
</organism>
<accession>A0A6H5HGS0</accession>